<dbReference type="EMBL" id="JAEVHI010000007">
    <property type="protein sequence ID" value="KAG5287653.1"/>
    <property type="molecule type" value="Genomic_DNA"/>
</dbReference>
<dbReference type="Proteomes" id="UP000670092">
    <property type="component" value="Unassembled WGS sequence"/>
</dbReference>
<dbReference type="AlphaFoldDB" id="A0A8H7YDZ9"/>
<evidence type="ECO:0000313" key="1">
    <source>
        <dbReference type="EMBL" id="KAG5287653.1"/>
    </source>
</evidence>
<name>A0A8H7YDZ9_AJECA</name>
<dbReference type="VEuPathDB" id="FungiDB:I7I52_11500"/>
<comment type="caution">
    <text evidence="1">The sequence shown here is derived from an EMBL/GenBank/DDBJ whole genome shotgun (WGS) entry which is preliminary data.</text>
</comment>
<accession>A0A8H7YDZ9</accession>
<gene>
    <name evidence="1" type="ORF">I7I52_11500</name>
</gene>
<reference evidence="1 2" key="1">
    <citation type="submission" date="2021-01" db="EMBL/GenBank/DDBJ databases">
        <title>Chromosome-level genome assembly of a human fungal pathogen reveals clustering of transcriptionally co-regulated genes.</title>
        <authorList>
            <person name="Voorhies M."/>
            <person name="Cohen S."/>
            <person name="Shea T.P."/>
            <person name="Petrus S."/>
            <person name="Munoz J.F."/>
            <person name="Poplawski S."/>
            <person name="Goldman W.E."/>
            <person name="Michael T."/>
            <person name="Cuomo C.A."/>
            <person name="Sil A."/>
            <person name="Beyhan S."/>
        </authorList>
    </citation>
    <scope>NUCLEOTIDE SEQUENCE [LARGE SCALE GENOMIC DNA]</scope>
    <source>
        <strain evidence="1 2">G184AR</strain>
    </source>
</reference>
<proteinExistence type="predicted"/>
<organism evidence="1 2">
    <name type="scientific">Ajellomyces capsulatus</name>
    <name type="common">Darling's disease fungus</name>
    <name type="synonym">Histoplasma capsulatum</name>
    <dbReference type="NCBI Taxonomy" id="5037"/>
    <lineage>
        <taxon>Eukaryota</taxon>
        <taxon>Fungi</taxon>
        <taxon>Dikarya</taxon>
        <taxon>Ascomycota</taxon>
        <taxon>Pezizomycotina</taxon>
        <taxon>Eurotiomycetes</taxon>
        <taxon>Eurotiomycetidae</taxon>
        <taxon>Onygenales</taxon>
        <taxon>Ajellomycetaceae</taxon>
        <taxon>Histoplasma</taxon>
    </lineage>
</organism>
<sequence length="88" mass="10105">MCMHQFFFWEGSHPWATLERKDVTAAVSERLSAVKTTGPNAQRSRVRWVFQLGCPSSSEPAWRHGALRFRPDARRWGWRNVASLGGSF</sequence>
<evidence type="ECO:0000313" key="2">
    <source>
        <dbReference type="Proteomes" id="UP000670092"/>
    </source>
</evidence>
<protein>
    <submittedName>
        <fullName evidence="1">Uncharacterized protein</fullName>
    </submittedName>
</protein>